<dbReference type="InterPro" id="IPR036938">
    <property type="entry name" value="PAP2/HPO_sf"/>
</dbReference>
<feature type="domain" description="Phosphatidic acid phosphatase type 2/haloperoxidase" evidence="5">
    <location>
        <begin position="76"/>
        <end position="226"/>
    </location>
</feature>
<dbReference type="EMBL" id="UGUA01000002">
    <property type="protein sequence ID" value="SUC35630.1"/>
    <property type="molecule type" value="Genomic_DNA"/>
</dbReference>
<proteinExistence type="predicted"/>
<feature type="transmembrane region" description="Helical" evidence="4">
    <location>
        <begin position="49"/>
        <end position="67"/>
    </location>
</feature>
<organism evidence="6 7">
    <name type="scientific">Providencia rustigianii</name>
    <dbReference type="NCBI Taxonomy" id="158850"/>
    <lineage>
        <taxon>Bacteria</taxon>
        <taxon>Pseudomonadati</taxon>
        <taxon>Pseudomonadota</taxon>
        <taxon>Gammaproteobacteria</taxon>
        <taxon>Enterobacterales</taxon>
        <taxon>Morganellaceae</taxon>
        <taxon>Providencia</taxon>
    </lineage>
</organism>
<feature type="transmembrane region" description="Helical" evidence="4">
    <location>
        <begin position="185"/>
        <end position="203"/>
    </location>
</feature>
<evidence type="ECO:0000313" key="6">
    <source>
        <dbReference type="EMBL" id="SUC35630.1"/>
    </source>
</evidence>
<feature type="transmembrane region" description="Helical" evidence="4">
    <location>
        <begin position="160"/>
        <end position="178"/>
    </location>
</feature>
<accession>A0A379G3M8</accession>
<evidence type="ECO:0000256" key="1">
    <source>
        <dbReference type="ARBA" id="ARBA00012374"/>
    </source>
</evidence>
<evidence type="ECO:0000259" key="5">
    <source>
        <dbReference type="SMART" id="SM00014"/>
    </source>
</evidence>
<name>A0A379G3M8_9GAMM</name>
<feature type="transmembrane region" description="Helical" evidence="4">
    <location>
        <begin position="74"/>
        <end position="91"/>
    </location>
</feature>
<dbReference type="PANTHER" id="PTHR14969">
    <property type="entry name" value="SPHINGOSINE-1-PHOSPHATE PHOSPHOHYDROLASE"/>
    <property type="match status" value="1"/>
</dbReference>
<sequence length="239" mass="27558">MKKTIYLIAIFTFLLMLPPIIMIGIGWQWTPEQQPTMKGLLWLTDTAGMPYSIITFILLTLLTLFVFRQSKAQWVKLIVIILVCILGQQGLKSLLKSSFQEPRPYVVWMGATYGIDATKFYELKRSVRADVVKDTVKSNDLIPKWQRKHWQAETGYSFPSGHMLFAAGWALLLIGLFWQRRQYTLAIFLGLWAEGIGLSRMLLGMHWPIDILTSTFISGCFALIGYAIFKSHWFERRQA</sequence>
<keyword evidence="4" id="KW-0472">Membrane</keyword>
<evidence type="ECO:0000256" key="2">
    <source>
        <dbReference type="ARBA" id="ARBA00032707"/>
    </source>
</evidence>
<feature type="transmembrane region" description="Helical" evidence="4">
    <location>
        <begin position="7"/>
        <end position="29"/>
    </location>
</feature>
<dbReference type="AlphaFoldDB" id="A0A379G3M8"/>
<dbReference type="Gene3D" id="1.20.144.10">
    <property type="entry name" value="Phosphatidic acid phosphatase type 2/haloperoxidase"/>
    <property type="match status" value="1"/>
</dbReference>
<evidence type="ECO:0000313" key="7">
    <source>
        <dbReference type="Proteomes" id="UP000255129"/>
    </source>
</evidence>
<dbReference type="GO" id="GO:0050380">
    <property type="term" value="F:undecaprenyl-diphosphatase activity"/>
    <property type="evidence" value="ECO:0007669"/>
    <property type="project" value="UniProtKB-EC"/>
</dbReference>
<keyword evidence="4" id="KW-1133">Transmembrane helix</keyword>
<gene>
    <name evidence="6" type="primary">pgpB</name>
    <name evidence="6" type="ORF">NCTC12026_02027</name>
</gene>
<dbReference type="GO" id="GO:0005886">
    <property type="term" value="C:plasma membrane"/>
    <property type="evidence" value="ECO:0007669"/>
    <property type="project" value="TreeGrafter"/>
</dbReference>
<evidence type="ECO:0000256" key="3">
    <source>
        <dbReference type="ARBA" id="ARBA00047594"/>
    </source>
</evidence>
<comment type="catalytic activity">
    <reaction evidence="3">
        <text>di-trans,octa-cis-undecaprenyl diphosphate + H2O = di-trans,octa-cis-undecaprenyl phosphate + phosphate + H(+)</text>
        <dbReference type="Rhea" id="RHEA:28094"/>
        <dbReference type="ChEBI" id="CHEBI:15377"/>
        <dbReference type="ChEBI" id="CHEBI:15378"/>
        <dbReference type="ChEBI" id="CHEBI:43474"/>
        <dbReference type="ChEBI" id="CHEBI:58405"/>
        <dbReference type="ChEBI" id="CHEBI:60392"/>
        <dbReference type="EC" id="3.6.1.27"/>
    </reaction>
</comment>
<dbReference type="PANTHER" id="PTHR14969:SF54">
    <property type="entry name" value="PHOSPHATIDYLGLYCEROPHOSPHATASE B"/>
    <property type="match status" value="1"/>
</dbReference>
<evidence type="ECO:0000256" key="4">
    <source>
        <dbReference type="SAM" id="Phobius"/>
    </source>
</evidence>
<dbReference type="EC" id="3.6.1.27" evidence="1"/>
<dbReference type="SMART" id="SM00014">
    <property type="entry name" value="acidPPc"/>
    <property type="match status" value="1"/>
</dbReference>
<keyword evidence="6" id="KW-0378">Hydrolase</keyword>
<keyword evidence="4" id="KW-0812">Transmembrane</keyword>
<dbReference type="Proteomes" id="UP000255129">
    <property type="component" value="Unassembled WGS sequence"/>
</dbReference>
<dbReference type="RefSeq" id="WP_006812929.1">
    <property type="nucleotide sequence ID" value="NZ_CABLCG010000095.1"/>
</dbReference>
<feature type="transmembrane region" description="Helical" evidence="4">
    <location>
        <begin position="209"/>
        <end position="229"/>
    </location>
</feature>
<dbReference type="SUPFAM" id="SSF48317">
    <property type="entry name" value="Acid phosphatase/Vanadium-dependent haloperoxidase"/>
    <property type="match status" value="1"/>
</dbReference>
<dbReference type="OrthoDB" id="5586741at2"/>
<dbReference type="CDD" id="cd01610">
    <property type="entry name" value="PAP2_like"/>
    <property type="match status" value="1"/>
</dbReference>
<protein>
    <recommendedName>
        <fullName evidence="1">undecaprenyl-diphosphate phosphatase</fullName>
        <ecNumber evidence="1">3.6.1.27</ecNumber>
    </recommendedName>
    <alternativeName>
        <fullName evidence="2">Undecaprenyl pyrophosphate phosphatase</fullName>
    </alternativeName>
</protein>
<dbReference type="Pfam" id="PF01569">
    <property type="entry name" value="PAP2"/>
    <property type="match status" value="1"/>
</dbReference>
<reference evidence="6 7" key="1">
    <citation type="submission" date="2018-06" db="EMBL/GenBank/DDBJ databases">
        <authorList>
            <consortium name="Pathogen Informatics"/>
            <person name="Doyle S."/>
        </authorList>
    </citation>
    <scope>NUCLEOTIDE SEQUENCE [LARGE SCALE GENOMIC DNA]</scope>
    <source>
        <strain evidence="6 7">NCTC12026</strain>
    </source>
</reference>
<dbReference type="InterPro" id="IPR000326">
    <property type="entry name" value="PAP2/HPO"/>
</dbReference>